<accession>X0S5D0</accession>
<comment type="caution">
    <text evidence="1">The sequence shown here is derived from an EMBL/GenBank/DDBJ whole genome shotgun (WGS) entry which is preliminary data.</text>
</comment>
<organism evidence="1">
    <name type="scientific">marine sediment metagenome</name>
    <dbReference type="NCBI Taxonomy" id="412755"/>
    <lineage>
        <taxon>unclassified sequences</taxon>
        <taxon>metagenomes</taxon>
        <taxon>ecological metagenomes</taxon>
    </lineage>
</organism>
<gene>
    <name evidence="1" type="ORF">S01H1_08405</name>
</gene>
<evidence type="ECO:0000313" key="1">
    <source>
        <dbReference type="EMBL" id="GAF76229.1"/>
    </source>
</evidence>
<proteinExistence type="predicted"/>
<name>X0S5D0_9ZZZZ</name>
<reference evidence="1" key="1">
    <citation type="journal article" date="2014" name="Front. Microbiol.">
        <title>High frequency of phylogenetically diverse reductive dehalogenase-homologous genes in deep subseafloor sedimentary metagenomes.</title>
        <authorList>
            <person name="Kawai M."/>
            <person name="Futagami T."/>
            <person name="Toyoda A."/>
            <person name="Takaki Y."/>
            <person name="Nishi S."/>
            <person name="Hori S."/>
            <person name="Arai W."/>
            <person name="Tsubouchi T."/>
            <person name="Morono Y."/>
            <person name="Uchiyama I."/>
            <person name="Ito T."/>
            <person name="Fujiyama A."/>
            <person name="Inagaki F."/>
            <person name="Takami H."/>
        </authorList>
    </citation>
    <scope>NUCLEOTIDE SEQUENCE</scope>
    <source>
        <strain evidence="1">Expedition CK06-06</strain>
    </source>
</reference>
<dbReference type="AlphaFoldDB" id="X0S5D0"/>
<sequence>MDTKTICNSYEAHYFEDLTNRCKYRAEDGSCRKREFFMCWDYLYYDEGRTYLKDMDLEQHP</sequence>
<protein>
    <submittedName>
        <fullName evidence="1">Uncharacterized protein</fullName>
    </submittedName>
</protein>
<dbReference type="EMBL" id="BARS01004313">
    <property type="protein sequence ID" value="GAF76229.1"/>
    <property type="molecule type" value="Genomic_DNA"/>
</dbReference>